<name>A0A7W7XFY5_9ACTN</name>
<sequence length="83" mass="8491">MPCMSPALAGCGDNVLMVAIPLGAGIIPTATPDSYRAFPESARIVPDSGISTSCVVAVLLSLAFNHLGRKSASETTSEPALHH</sequence>
<keyword evidence="2" id="KW-1185">Reference proteome</keyword>
<dbReference type="RefSeq" id="WP_181924432.1">
    <property type="nucleotide sequence ID" value="NZ_JACHJY010000015.1"/>
</dbReference>
<protein>
    <submittedName>
        <fullName evidence="1">Xanthine/uracil permease</fullName>
    </submittedName>
</protein>
<proteinExistence type="predicted"/>
<evidence type="ECO:0000313" key="2">
    <source>
        <dbReference type="Proteomes" id="UP000582643"/>
    </source>
</evidence>
<comment type="caution">
    <text evidence="1">The sequence shown here is derived from an EMBL/GenBank/DDBJ whole genome shotgun (WGS) entry which is preliminary data.</text>
</comment>
<dbReference type="Proteomes" id="UP000582643">
    <property type="component" value="Unassembled WGS sequence"/>
</dbReference>
<reference evidence="1 2" key="1">
    <citation type="submission" date="2020-08" db="EMBL/GenBank/DDBJ databases">
        <title>Genomic Encyclopedia of Type Strains, Phase III (KMG-III): the genomes of soil and plant-associated and newly described type strains.</title>
        <authorList>
            <person name="Whitman W."/>
        </authorList>
    </citation>
    <scope>NUCLEOTIDE SEQUENCE [LARGE SCALE GENOMIC DNA]</scope>
    <source>
        <strain evidence="1 2">SFB5A</strain>
    </source>
</reference>
<organism evidence="1 2">
    <name type="scientific">Streptomyces nymphaeiformis</name>
    <dbReference type="NCBI Taxonomy" id="2663842"/>
    <lineage>
        <taxon>Bacteria</taxon>
        <taxon>Bacillati</taxon>
        <taxon>Actinomycetota</taxon>
        <taxon>Actinomycetes</taxon>
        <taxon>Kitasatosporales</taxon>
        <taxon>Streptomycetaceae</taxon>
        <taxon>Streptomyces</taxon>
    </lineage>
</organism>
<gene>
    <name evidence="1" type="ORF">GGE06_007917</name>
</gene>
<evidence type="ECO:0000313" key="1">
    <source>
        <dbReference type="EMBL" id="MBB4986945.1"/>
    </source>
</evidence>
<dbReference type="AlphaFoldDB" id="A0A7W7XFY5"/>
<dbReference type="EMBL" id="JACHJY010000015">
    <property type="protein sequence ID" value="MBB4986945.1"/>
    <property type="molecule type" value="Genomic_DNA"/>
</dbReference>
<accession>A0A7W7XFY5</accession>